<evidence type="ECO:0000313" key="4">
    <source>
        <dbReference type="Proteomes" id="UP000321181"/>
    </source>
</evidence>
<keyword evidence="4" id="KW-1185">Reference proteome</keyword>
<dbReference type="EMBL" id="BJYY01000022">
    <property type="protein sequence ID" value="GEO35790.1"/>
    <property type="molecule type" value="Genomic_DNA"/>
</dbReference>
<dbReference type="PANTHER" id="PTHR48100">
    <property type="entry name" value="BROAD-SPECIFICITY PHOSPHATASE YOR283W-RELATED"/>
    <property type="match status" value="1"/>
</dbReference>
<dbReference type="InterPro" id="IPR029033">
    <property type="entry name" value="His_PPase_superfam"/>
</dbReference>
<comment type="caution">
    <text evidence="3">The sequence shown here is derived from an EMBL/GenBank/DDBJ whole genome shotgun (WGS) entry which is preliminary data.</text>
</comment>
<gene>
    <name evidence="3" type="ORF">CAE01nite_35150</name>
</gene>
<dbReference type="GO" id="GO:0005737">
    <property type="term" value="C:cytoplasm"/>
    <property type="evidence" value="ECO:0007669"/>
    <property type="project" value="TreeGrafter"/>
</dbReference>
<protein>
    <submittedName>
        <fullName evidence="3">Phosphoglycerate mutase</fullName>
    </submittedName>
</protein>
<dbReference type="SUPFAM" id="SSF53254">
    <property type="entry name" value="Phosphoglycerate mutase-like"/>
    <property type="match status" value="1"/>
</dbReference>
<dbReference type="OrthoDB" id="4697614at2"/>
<sequence length="234" mass="24583">MSAGTVVLWRHGRTAYNAAMRLQGQVDIPLDEVGHRQAATAAAALSATVGVDGIVVSDLGRARETAAHLASRTGREAVVDHRLRERAFGEWEGLTGEEISADWAEQFDVWRSGGDPQGVGAETRAQVSERMVAAIEEHAAALEPTQTLVAVSHGAAITLALTGMLGLGLQWRGIAGLTNAHWAELRRNPPGVEPGWRLFGHDLGPSTSIADWNAGTALGAIAAPDRGAGREVPA</sequence>
<dbReference type="Gene3D" id="3.40.50.1240">
    <property type="entry name" value="Phosphoglycerate mutase-like"/>
    <property type="match status" value="1"/>
</dbReference>
<dbReference type="CDD" id="cd07067">
    <property type="entry name" value="HP_PGM_like"/>
    <property type="match status" value="1"/>
</dbReference>
<evidence type="ECO:0000256" key="1">
    <source>
        <dbReference type="PIRSR" id="PIRSR613078-1"/>
    </source>
</evidence>
<feature type="binding site" evidence="2">
    <location>
        <position position="61"/>
    </location>
    <ligand>
        <name>substrate</name>
    </ligand>
</feature>
<dbReference type="GO" id="GO:0016791">
    <property type="term" value="F:phosphatase activity"/>
    <property type="evidence" value="ECO:0007669"/>
    <property type="project" value="TreeGrafter"/>
</dbReference>
<accession>A0A512DHU7</accession>
<feature type="active site" description="Proton donor/acceptor" evidence="1">
    <location>
        <position position="85"/>
    </location>
</feature>
<dbReference type="Pfam" id="PF00300">
    <property type="entry name" value="His_Phos_1"/>
    <property type="match status" value="1"/>
</dbReference>
<dbReference type="InterPro" id="IPR013078">
    <property type="entry name" value="His_Pase_superF_clade-1"/>
</dbReference>
<dbReference type="PANTHER" id="PTHR48100:SF62">
    <property type="entry name" value="GLUCOSYL-3-PHOSPHOGLYCERATE PHOSPHATASE"/>
    <property type="match status" value="1"/>
</dbReference>
<feature type="binding site" evidence="2">
    <location>
        <begin position="10"/>
        <end position="17"/>
    </location>
    <ligand>
        <name>substrate</name>
    </ligand>
</feature>
<dbReference type="Proteomes" id="UP000321181">
    <property type="component" value="Unassembled WGS sequence"/>
</dbReference>
<dbReference type="SMART" id="SM00855">
    <property type="entry name" value="PGAM"/>
    <property type="match status" value="1"/>
</dbReference>
<evidence type="ECO:0000313" key="3">
    <source>
        <dbReference type="EMBL" id="GEO35790.1"/>
    </source>
</evidence>
<reference evidence="3 4" key="1">
    <citation type="submission" date="2019-07" db="EMBL/GenBank/DDBJ databases">
        <title>Whole genome shotgun sequence of Cellulomonas aerilata NBRC 106308.</title>
        <authorList>
            <person name="Hosoyama A."/>
            <person name="Uohara A."/>
            <person name="Ohji S."/>
            <person name="Ichikawa N."/>
        </authorList>
    </citation>
    <scope>NUCLEOTIDE SEQUENCE [LARGE SCALE GENOMIC DNA]</scope>
    <source>
        <strain evidence="3 4">NBRC 106308</strain>
    </source>
</reference>
<name>A0A512DHU7_9CELL</name>
<feature type="active site" description="Tele-phosphohistidine intermediate" evidence="1">
    <location>
        <position position="11"/>
    </location>
</feature>
<proteinExistence type="predicted"/>
<organism evidence="3 4">
    <name type="scientific">Cellulomonas aerilata</name>
    <dbReference type="NCBI Taxonomy" id="515326"/>
    <lineage>
        <taxon>Bacteria</taxon>
        <taxon>Bacillati</taxon>
        <taxon>Actinomycetota</taxon>
        <taxon>Actinomycetes</taxon>
        <taxon>Micrococcales</taxon>
        <taxon>Cellulomonadaceae</taxon>
        <taxon>Cellulomonas</taxon>
    </lineage>
</organism>
<evidence type="ECO:0000256" key="2">
    <source>
        <dbReference type="PIRSR" id="PIRSR613078-2"/>
    </source>
</evidence>
<dbReference type="InterPro" id="IPR050275">
    <property type="entry name" value="PGM_Phosphatase"/>
</dbReference>
<dbReference type="AlphaFoldDB" id="A0A512DHU7"/>
<dbReference type="RefSeq" id="WP_146906826.1">
    <property type="nucleotide sequence ID" value="NZ_BAAARM010000007.1"/>
</dbReference>